<protein>
    <submittedName>
        <fullName evidence="1">Putative bacteriophage protein</fullName>
    </submittedName>
</protein>
<dbReference type="InterPro" id="IPR019289">
    <property type="entry name" value="Phage_tail_E/E"/>
</dbReference>
<dbReference type="Pfam" id="PF10109">
    <property type="entry name" value="Phage_TAC_7"/>
    <property type="match status" value="1"/>
</dbReference>
<evidence type="ECO:0000313" key="1">
    <source>
        <dbReference type="EMBL" id="AIJ10527.1"/>
    </source>
</evidence>
<dbReference type="RefSeq" id="WP_034165329.1">
    <property type="nucleotide sequence ID" value="NZ_CP006664.1"/>
</dbReference>
<dbReference type="GeneID" id="33941444"/>
<gene>
    <name evidence="1" type="ORF">ETEE_4121</name>
</gene>
<dbReference type="Proteomes" id="UP000028681">
    <property type="component" value="Chromosome"/>
</dbReference>
<proteinExistence type="predicted"/>
<accession>A0A076LV38</accession>
<name>A0A076LV38_9GAMM</name>
<dbReference type="EMBL" id="CP006664">
    <property type="protein sequence ID" value="AIJ10527.1"/>
    <property type="molecule type" value="Genomic_DNA"/>
</dbReference>
<sequence length="92" mass="10600">MAEIERVKTITLSVPLEDVVQKTRYEQLELKAPTLSQAEQFYEKQAASTSLAAMRLLISLVSGTRESVLQPMDFIDFRKCEEYLLSFLTWKP</sequence>
<dbReference type="HOGENOM" id="CLU_180889_0_0_6"/>
<reference evidence="1 2" key="1">
    <citation type="journal article" date="2012" name="PLoS ONE">
        <title>Edwardsiella comparative phylogenomics reveal the new intra/inter-species taxonomic relationships, virulence evolution and niche adaptation mechanisms.</title>
        <authorList>
            <person name="Yang M."/>
            <person name="Lv Y."/>
            <person name="Xiao J."/>
            <person name="Wu H."/>
            <person name="Zheng H."/>
            <person name="Liu Q."/>
            <person name="Zhang Y."/>
            <person name="Wang Q."/>
        </authorList>
    </citation>
    <scope>NUCLEOTIDE SEQUENCE [LARGE SCALE GENOMIC DNA]</scope>
    <source>
        <strain evidence="2">080813</strain>
    </source>
</reference>
<dbReference type="AlphaFoldDB" id="A0A076LV38"/>
<organism evidence="1 2">
    <name type="scientific">Edwardsiella anguillarum ET080813</name>
    <dbReference type="NCBI Taxonomy" id="667120"/>
    <lineage>
        <taxon>Bacteria</taxon>
        <taxon>Pseudomonadati</taxon>
        <taxon>Pseudomonadota</taxon>
        <taxon>Gammaproteobacteria</taxon>
        <taxon>Enterobacterales</taxon>
        <taxon>Hafniaceae</taxon>
        <taxon>Edwardsiella</taxon>
    </lineage>
</organism>
<dbReference type="KEGG" id="ete:ETEE_4121"/>
<evidence type="ECO:0000313" key="2">
    <source>
        <dbReference type="Proteomes" id="UP000028681"/>
    </source>
</evidence>